<name>A0A0G3WIL1_9BACT</name>
<dbReference type="Proteomes" id="UP000035337">
    <property type="component" value="Chromosome"/>
</dbReference>
<evidence type="ECO:0000313" key="2">
    <source>
        <dbReference type="Proteomes" id="UP000035337"/>
    </source>
</evidence>
<accession>A0A0G3WIL1</accession>
<dbReference type="Pfam" id="PF09549">
    <property type="entry name" value="RE_Bpu10I"/>
    <property type="match status" value="1"/>
</dbReference>
<dbReference type="InterPro" id="IPR018577">
    <property type="entry name" value="Restrct_endonuc_II_Bpu10I"/>
</dbReference>
<keyword evidence="2" id="KW-1185">Reference proteome</keyword>
<evidence type="ECO:0008006" key="3">
    <source>
        <dbReference type="Google" id="ProtNLM"/>
    </source>
</evidence>
<proteinExistence type="predicted"/>
<dbReference type="REBASE" id="113477">
    <property type="entry name" value="Esp215ORF1098P"/>
</dbReference>
<protein>
    <recommendedName>
        <fullName evidence="3">Bpu10I family restriction endonuclease</fullName>
    </recommendedName>
</protein>
<evidence type="ECO:0000313" key="1">
    <source>
        <dbReference type="EMBL" id="AKL98476.1"/>
    </source>
</evidence>
<dbReference type="RefSeq" id="WP_052571053.1">
    <property type="nucleotide sequence ID" value="NZ_CP009498.1"/>
</dbReference>
<dbReference type="EMBL" id="CP009498">
    <property type="protein sequence ID" value="AKL98476.1"/>
    <property type="molecule type" value="Genomic_DNA"/>
</dbReference>
<dbReference type="AlphaFoldDB" id="A0A0G3WIL1"/>
<sequence length="293" mass="34398">MQIQEELKKIIEKEKINLSEYRHASNFIAKYRQYAKLNPVQKKALDNLLPQYLNFLLKNLELKGYSKKIIEERTQLLNQYFDFMTENGYDNTFTSQGKFRPTIMEEFMYLLFKDLFLDIKKDLKDQHNLINLGGVKAYTNLYFSAKNLKQFVENPIIGINNKNQDFAIYRPIDLKINNESVQKINLPIIAIENKTYIDKTMLEGSIATAEKIKSGNPYSLFFIVTETYEVDSSVDPAYSRIDQIFVLRKSKNKDDGNKIFPEVVFSIVKEVKEHLDRNWSNIEEKLKMNGKII</sequence>
<gene>
    <name evidence="1" type="ORF">Epro_1097</name>
</gene>
<dbReference type="KEGG" id="epo:Epro_1097"/>
<dbReference type="OrthoDB" id="9806531at2"/>
<dbReference type="STRING" id="1408281.Epro_1097"/>
<reference evidence="1 2" key="1">
    <citation type="submission" date="2014-09" db="EMBL/GenBank/DDBJ databases">
        <title>Complete genome sequence of Endomicrobium proavitum.</title>
        <authorList>
            <person name="Zheng H."/>
        </authorList>
    </citation>
    <scope>NUCLEOTIDE SEQUENCE [LARGE SCALE GENOMIC DNA]</scope>
    <source>
        <strain evidence="1 2">Rsa215</strain>
    </source>
</reference>
<organism evidence="1 2">
    <name type="scientific">Endomicrobium proavitum</name>
    <dbReference type="NCBI Taxonomy" id="1408281"/>
    <lineage>
        <taxon>Bacteria</taxon>
        <taxon>Pseudomonadati</taxon>
        <taxon>Elusimicrobiota</taxon>
        <taxon>Endomicrobiia</taxon>
        <taxon>Endomicrobiales</taxon>
        <taxon>Endomicrobiaceae</taxon>
        <taxon>Endomicrobium</taxon>
    </lineage>
</organism>